<evidence type="ECO:0008006" key="10">
    <source>
        <dbReference type="Google" id="ProtNLM"/>
    </source>
</evidence>
<dbReference type="RefSeq" id="WP_332921370.1">
    <property type="nucleotide sequence ID" value="NZ_AP025292.1"/>
</dbReference>
<dbReference type="Proteomes" id="UP001354989">
    <property type="component" value="Chromosome"/>
</dbReference>
<dbReference type="InterPro" id="IPR056739">
    <property type="entry name" value="NfeD_membrane"/>
</dbReference>
<name>A0ABN6LEQ3_9BACT</name>
<evidence type="ECO:0000256" key="2">
    <source>
        <dbReference type="ARBA" id="ARBA00022692"/>
    </source>
</evidence>
<dbReference type="InterPro" id="IPR012340">
    <property type="entry name" value="NA-bd_OB-fold"/>
</dbReference>
<evidence type="ECO:0000256" key="5">
    <source>
        <dbReference type="SAM" id="Phobius"/>
    </source>
</evidence>
<dbReference type="Pfam" id="PF01957">
    <property type="entry name" value="NfeD"/>
    <property type="match status" value="1"/>
</dbReference>
<evidence type="ECO:0000259" key="7">
    <source>
        <dbReference type="Pfam" id="PF24961"/>
    </source>
</evidence>
<dbReference type="PANTHER" id="PTHR33507">
    <property type="entry name" value="INNER MEMBRANE PROTEIN YBBJ"/>
    <property type="match status" value="1"/>
</dbReference>
<dbReference type="PANTHER" id="PTHR33507:SF3">
    <property type="entry name" value="INNER MEMBRANE PROTEIN YBBJ"/>
    <property type="match status" value="1"/>
</dbReference>
<organism evidence="8 9">
    <name type="scientific">Persicobacter psychrovividus</name>
    <dbReference type="NCBI Taxonomy" id="387638"/>
    <lineage>
        <taxon>Bacteria</taxon>
        <taxon>Pseudomonadati</taxon>
        <taxon>Bacteroidota</taxon>
        <taxon>Cytophagia</taxon>
        <taxon>Cytophagales</taxon>
        <taxon>Persicobacteraceae</taxon>
        <taxon>Persicobacter</taxon>
    </lineage>
</organism>
<feature type="transmembrane region" description="Helical" evidence="5">
    <location>
        <begin position="7"/>
        <end position="40"/>
    </location>
</feature>
<comment type="subcellular location">
    <subcellularLocation>
        <location evidence="1">Membrane</location>
        <topology evidence="1">Multi-pass membrane protein</topology>
    </subcellularLocation>
</comment>
<feature type="domain" description="NfeD-like C-terminal" evidence="6">
    <location>
        <begin position="97"/>
        <end position="151"/>
    </location>
</feature>
<keyword evidence="2 5" id="KW-0812">Transmembrane</keyword>
<dbReference type="InterPro" id="IPR052165">
    <property type="entry name" value="Membrane_assoc_protease"/>
</dbReference>
<dbReference type="Gene3D" id="2.40.50.140">
    <property type="entry name" value="Nucleic acid-binding proteins"/>
    <property type="match status" value="1"/>
</dbReference>
<reference evidence="8 9" key="1">
    <citation type="submission" date="2021-12" db="EMBL/GenBank/DDBJ databases">
        <title>Genome sequencing of bacteria with rrn-lacking chromosome and rrn-plasmid.</title>
        <authorList>
            <person name="Anda M."/>
            <person name="Iwasaki W."/>
        </authorList>
    </citation>
    <scope>NUCLEOTIDE SEQUENCE [LARGE SCALE GENOMIC DNA]</scope>
    <source>
        <strain evidence="8 9">NBRC 101262</strain>
    </source>
</reference>
<evidence type="ECO:0000259" key="6">
    <source>
        <dbReference type="Pfam" id="PF01957"/>
    </source>
</evidence>
<feature type="transmembrane region" description="Helical" evidence="5">
    <location>
        <begin position="52"/>
        <end position="71"/>
    </location>
</feature>
<dbReference type="Pfam" id="PF24961">
    <property type="entry name" value="NfeD_membrane"/>
    <property type="match status" value="1"/>
</dbReference>
<proteinExistence type="predicted"/>
<evidence type="ECO:0000256" key="4">
    <source>
        <dbReference type="ARBA" id="ARBA00023136"/>
    </source>
</evidence>
<evidence type="ECO:0000256" key="1">
    <source>
        <dbReference type="ARBA" id="ARBA00004141"/>
    </source>
</evidence>
<keyword evidence="9" id="KW-1185">Reference proteome</keyword>
<sequence length="156" mass="16706">MLLIALLIIVGIILLLVEVIFVPGTTFVGVIGAIAVIFGIYLSYTELGTSAGHWVLAGSSVVGIILSIYAFQSKPWLKMSNQSSVEGRVNTRDAIGLMIGQEGLTTSALKPVGKALFGETEEEVSTRGLFLEAGTAIEIIEIYKNKIIVQPLKIKE</sequence>
<evidence type="ECO:0000313" key="8">
    <source>
        <dbReference type="EMBL" id="BDD00133.1"/>
    </source>
</evidence>
<evidence type="ECO:0000256" key="3">
    <source>
        <dbReference type="ARBA" id="ARBA00022989"/>
    </source>
</evidence>
<dbReference type="EMBL" id="AP025292">
    <property type="protein sequence ID" value="BDD00133.1"/>
    <property type="molecule type" value="Genomic_DNA"/>
</dbReference>
<keyword evidence="3 5" id="KW-1133">Transmembrane helix</keyword>
<gene>
    <name evidence="8" type="ORF">PEPS_24130</name>
</gene>
<protein>
    <recommendedName>
        <fullName evidence="10">NfeD-like C-terminal domain-containing protein</fullName>
    </recommendedName>
</protein>
<dbReference type="InterPro" id="IPR002810">
    <property type="entry name" value="NfeD-like_C"/>
</dbReference>
<evidence type="ECO:0000313" key="9">
    <source>
        <dbReference type="Proteomes" id="UP001354989"/>
    </source>
</evidence>
<keyword evidence="4 5" id="KW-0472">Membrane</keyword>
<feature type="domain" description="NfeD integral membrane" evidence="7">
    <location>
        <begin position="5"/>
        <end position="71"/>
    </location>
</feature>
<accession>A0ABN6LEQ3</accession>